<reference evidence="5" key="1">
    <citation type="submission" date="2025-08" db="UniProtKB">
        <authorList>
            <consortium name="RefSeq"/>
        </authorList>
    </citation>
    <scope>IDENTIFICATION</scope>
    <source>
        <tissue evidence="5">Muscle</tissue>
    </source>
</reference>
<evidence type="ECO:0000313" key="4">
    <source>
        <dbReference type="Proteomes" id="UP000694941"/>
    </source>
</evidence>
<protein>
    <submittedName>
        <fullName evidence="5">Heat shock 70 kDa protein 14-like</fullName>
    </submittedName>
</protein>
<evidence type="ECO:0000256" key="2">
    <source>
        <dbReference type="ARBA" id="ARBA00022741"/>
    </source>
</evidence>
<keyword evidence="4" id="KW-1185">Reference proteome</keyword>
<dbReference type="InterPro" id="IPR029047">
    <property type="entry name" value="HSP70_peptide-bd_sf"/>
</dbReference>
<dbReference type="PRINTS" id="PR00301">
    <property type="entry name" value="HEATSHOCK70"/>
</dbReference>
<dbReference type="SUPFAM" id="SSF100920">
    <property type="entry name" value="Heat shock protein 70kD (HSP70), peptide-binding domain"/>
    <property type="match status" value="1"/>
</dbReference>
<dbReference type="PANTHER" id="PTHR19375">
    <property type="entry name" value="HEAT SHOCK PROTEIN 70KDA"/>
    <property type="match status" value="1"/>
</dbReference>
<dbReference type="GeneID" id="106475720"/>
<dbReference type="Gene3D" id="3.90.640.10">
    <property type="entry name" value="Actin, Chain A, domain 4"/>
    <property type="match status" value="1"/>
</dbReference>
<gene>
    <name evidence="5" type="primary">LOC106475720</name>
</gene>
<evidence type="ECO:0000256" key="3">
    <source>
        <dbReference type="ARBA" id="ARBA00022840"/>
    </source>
</evidence>
<dbReference type="Proteomes" id="UP000694941">
    <property type="component" value="Unplaced"/>
</dbReference>
<dbReference type="InterPro" id="IPR013126">
    <property type="entry name" value="Hsp_70_fam"/>
</dbReference>
<dbReference type="Pfam" id="PF00012">
    <property type="entry name" value="HSP70"/>
    <property type="match status" value="1"/>
</dbReference>
<name>A0ABM1RVT1_LIMPO</name>
<dbReference type="Gene3D" id="3.30.420.40">
    <property type="match status" value="2"/>
</dbReference>
<dbReference type="InterPro" id="IPR043129">
    <property type="entry name" value="ATPase_NBD"/>
</dbReference>
<sequence length="225" mass="24992">MNFKNLLVQRYFDIVYSKYVFTSVSSFRARFESVIGPVLQQCKQPIEEALFQAGLGKNDISKVILCGGSAKVPRIQQLVSDAFPDAEVLNTISPDEVIAVGAAVEAALLLGKDIKESPELSSHILAVQNTLYIKSLGSDGEDLLVPIILSGTPVPTRWQDSFHLPEGQDSVCLEFFKGYQDDMKQTVLLAKLIMKEIPDGILLVSCHIRRYVVFVKHYFSLILSK</sequence>
<evidence type="ECO:0000256" key="1">
    <source>
        <dbReference type="ARBA" id="ARBA00007381"/>
    </source>
</evidence>
<dbReference type="RefSeq" id="XP_022235486.1">
    <property type="nucleotide sequence ID" value="XM_022379778.1"/>
</dbReference>
<accession>A0ABM1RVT1</accession>
<keyword evidence="3" id="KW-0067">ATP-binding</keyword>
<evidence type="ECO:0000313" key="5">
    <source>
        <dbReference type="RefSeq" id="XP_022235486.1"/>
    </source>
</evidence>
<proteinExistence type="inferred from homology"/>
<keyword evidence="2" id="KW-0547">Nucleotide-binding</keyword>
<dbReference type="SUPFAM" id="SSF53067">
    <property type="entry name" value="Actin-like ATPase domain"/>
    <property type="match status" value="1"/>
</dbReference>
<organism evidence="4 5">
    <name type="scientific">Limulus polyphemus</name>
    <name type="common">Atlantic horseshoe crab</name>
    <dbReference type="NCBI Taxonomy" id="6850"/>
    <lineage>
        <taxon>Eukaryota</taxon>
        <taxon>Metazoa</taxon>
        <taxon>Ecdysozoa</taxon>
        <taxon>Arthropoda</taxon>
        <taxon>Chelicerata</taxon>
        <taxon>Merostomata</taxon>
        <taxon>Xiphosura</taxon>
        <taxon>Limulidae</taxon>
        <taxon>Limulus</taxon>
    </lineage>
</organism>
<comment type="similarity">
    <text evidence="1">Belongs to the heat shock protein 70 family.</text>
</comment>